<dbReference type="Proteomes" id="UP000032066">
    <property type="component" value="Unassembled WGS sequence"/>
</dbReference>
<organism evidence="2 3">
    <name type="scientific">Kitasatospora griseola</name>
    <name type="common">Streptomyces griseolosporeus</name>
    <dbReference type="NCBI Taxonomy" id="2064"/>
    <lineage>
        <taxon>Bacteria</taxon>
        <taxon>Bacillati</taxon>
        <taxon>Actinomycetota</taxon>
        <taxon>Actinomycetes</taxon>
        <taxon>Kitasatosporales</taxon>
        <taxon>Streptomycetaceae</taxon>
        <taxon>Kitasatospora</taxon>
    </lineage>
</organism>
<dbReference type="PANTHER" id="PTHR33990">
    <property type="entry name" value="PROTEIN YJDN-RELATED"/>
    <property type="match status" value="1"/>
</dbReference>
<feature type="domain" description="PhnB-like" evidence="1">
    <location>
        <begin position="3"/>
        <end position="118"/>
    </location>
</feature>
<gene>
    <name evidence="2" type="ORF">TR51_14475</name>
</gene>
<evidence type="ECO:0000313" key="2">
    <source>
        <dbReference type="EMBL" id="KIQ65189.1"/>
    </source>
</evidence>
<accession>A0A0D0PRP2</accession>
<dbReference type="OrthoDB" id="9806473at2"/>
<dbReference type="InterPro" id="IPR009725">
    <property type="entry name" value="3_dmu_93_MTrfase"/>
</dbReference>
<keyword evidence="3" id="KW-1185">Reference proteome</keyword>
<dbReference type="RefSeq" id="WP_043911287.1">
    <property type="nucleotide sequence ID" value="NZ_JXZB01000002.1"/>
</dbReference>
<evidence type="ECO:0000259" key="1">
    <source>
        <dbReference type="Pfam" id="PF06983"/>
    </source>
</evidence>
<evidence type="ECO:0000313" key="3">
    <source>
        <dbReference type="Proteomes" id="UP000032066"/>
    </source>
</evidence>
<dbReference type="InterPro" id="IPR028973">
    <property type="entry name" value="PhnB-like"/>
</dbReference>
<dbReference type="GO" id="GO:0032259">
    <property type="term" value="P:methylation"/>
    <property type="evidence" value="ECO:0007669"/>
    <property type="project" value="UniProtKB-KW"/>
</dbReference>
<dbReference type="InterPro" id="IPR029068">
    <property type="entry name" value="Glyas_Bleomycin-R_OHBP_Dase"/>
</dbReference>
<name>A0A0D0PRP2_KITGR</name>
<dbReference type="PATRIC" id="fig|2064.6.peg.3117"/>
<dbReference type="STRING" id="2064.TR51_14475"/>
<dbReference type="Pfam" id="PF06983">
    <property type="entry name" value="3-dmu-9_3-mt"/>
    <property type="match status" value="1"/>
</dbReference>
<dbReference type="PIRSF" id="PIRSF021700">
    <property type="entry name" value="3_dmu_93_MTrfase"/>
    <property type="match status" value="1"/>
</dbReference>
<dbReference type="EMBL" id="JXZB01000002">
    <property type="protein sequence ID" value="KIQ65189.1"/>
    <property type="molecule type" value="Genomic_DNA"/>
</dbReference>
<reference evidence="2 3" key="1">
    <citation type="submission" date="2015-02" db="EMBL/GenBank/DDBJ databases">
        <title>Draft genome sequence of Kitasatospora griseola MF730-N6, a bafilomycin, terpentecin and satosporin producer.</title>
        <authorList>
            <person name="Arens J.C."/>
            <person name="Haltli B."/>
            <person name="Kerr R.G."/>
        </authorList>
    </citation>
    <scope>NUCLEOTIDE SEQUENCE [LARGE SCALE GENOMIC DNA]</scope>
    <source>
        <strain evidence="2 3">MF730-N6</strain>
    </source>
</reference>
<protein>
    <submittedName>
        <fullName evidence="2">3-demethylubiquinone-9 3-methyltransferase</fullName>
    </submittedName>
</protein>
<keyword evidence="2" id="KW-0489">Methyltransferase</keyword>
<keyword evidence="2" id="KW-0830">Ubiquinone</keyword>
<dbReference type="SUPFAM" id="SSF54593">
    <property type="entry name" value="Glyoxalase/Bleomycin resistance protein/Dihydroxybiphenyl dioxygenase"/>
    <property type="match status" value="1"/>
</dbReference>
<dbReference type="PANTHER" id="PTHR33990:SF2">
    <property type="entry name" value="PHNB-LIKE DOMAIN-CONTAINING PROTEIN"/>
    <property type="match status" value="1"/>
</dbReference>
<dbReference type="Gene3D" id="3.10.180.10">
    <property type="entry name" value="2,3-Dihydroxybiphenyl 1,2-Dioxygenase, domain 1"/>
    <property type="match status" value="1"/>
</dbReference>
<proteinExistence type="predicted"/>
<dbReference type="CDD" id="cd06588">
    <property type="entry name" value="PhnB_like"/>
    <property type="match status" value="1"/>
</dbReference>
<dbReference type="AlphaFoldDB" id="A0A0D0PRP2"/>
<dbReference type="GO" id="GO:0008168">
    <property type="term" value="F:methyltransferase activity"/>
    <property type="evidence" value="ECO:0007669"/>
    <property type="project" value="UniProtKB-KW"/>
</dbReference>
<keyword evidence="2" id="KW-0808">Transferase</keyword>
<comment type="caution">
    <text evidence="2">The sequence shown here is derived from an EMBL/GenBank/DDBJ whole genome shotgun (WGS) entry which is preliminary data.</text>
</comment>
<sequence>MAEKITPFLWFDHQAEQAVAFYLSVFRDGRVTDVKHYSEAGPGPAGSVMLVSFELFGREYRALNGGPMFTFNEAFSLQVDCDDQAEVDRYWELLTADGGEPGQCGWLKDRFGLSWQIVPRRLLELLNDPDPERANRTVTAMLAMTRLDLAALEAAANGDSSG</sequence>